<comment type="subcellular location">
    <subcellularLocation>
        <location evidence="1">Cytoplasm</location>
        <location evidence="1">Cytoskeleton</location>
    </subcellularLocation>
</comment>
<dbReference type="GO" id="GO:0044732">
    <property type="term" value="C:mitotic spindle pole body"/>
    <property type="evidence" value="ECO:0007669"/>
    <property type="project" value="TreeGrafter"/>
</dbReference>
<feature type="domain" description="Rab-GAP TBC" evidence="6">
    <location>
        <begin position="53"/>
        <end position="241"/>
    </location>
</feature>
<dbReference type="GeneID" id="54784093"/>
<dbReference type="GO" id="GO:0031030">
    <property type="term" value="P:negative regulation of septation initiation signaling"/>
    <property type="evidence" value="ECO:0007669"/>
    <property type="project" value="TreeGrafter"/>
</dbReference>
<reference evidence="7 8" key="1">
    <citation type="submission" date="2019-07" db="EMBL/GenBank/DDBJ databases">
        <title>Genome assembly of two rare yeast pathogens: Diutina rugosa and Trichomonascus ciferrii.</title>
        <authorList>
            <person name="Mixao V."/>
            <person name="Saus E."/>
            <person name="Hansen A."/>
            <person name="Lass-Flor C."/>
            <person name="Gabaldon T."/>
        </authorList>
    </citation>
    <scope>NUCLEOTIDE SEQUENCE [LARGE SCALE GENOMIC DNA]</scope>
    <source>
        <strain evidence="7 8">CBS 613</strain>
    </source>
</reference>
<keyword evidence="2" id="KW-0963">Cytoplasm</keyword>
<comment type="similarity">
    <text evidence="5">Belongs to the BUB2 family.</text>
</comment>
<keyword evidence="8" id="KW-1185">Reference proteome</keyword>
<dbReference type="Pfam" id="PF00566">
    <property type="entry name" value="RabGAP-TBC"/>
    <property type="match status" value="1"/>
</dbReference>
<dbReference type="Proteomes" id="UP000449547">
    <property type="component" value="Unassembled WGS sequence"/>
</dbReference>
<dbReference type="EMBL" id="SWFT01000161">
    <property type="protein sequence ID" value="KAA8896929.1"/>
    <property type="molecule type" value="Genomic_DNA"/>
</dbReference>
<name>A0A642UK19_DIURU</name>
<evidence type="ECO:0000313" key="7">
    <source>
        <dbReference type="EMBL" id="KAA8896929.1"/>
    </source>
</evidence>
<dbReference type="InterPro" id="IPR000195">
    <property type="entry name" value="Rab-GAP-TBC_dom"/>
</dbReference>
<evidence type="ECO:0000313" key="8">
    <source>
        <dbReference type="Proteomes" id="UP000449547"/>
    </source>
</evidence>
<accession>A0A642UK19</accession>
<gene>
    <name evidence="7" type="ORF">DIURU_005442</name>
</gene>
<protein>
    <recommendedName>
        <fullName evidence="6">Rab-GAP TBC domain-containing protein</fullName>
    </recommendedName>
</protein>
<dbReference type="PANTHER" id="PTHR22957">
    <property type="entry name" value="TBC1 DOMAIN FAMILY MEMBER GTPASE-ACTIVATING PROTEIN"/>
    <property type="match status" value="1"/>
</dbReference>
<proteinExistence type="inferred from homology"/>
<dbReference type="VEuPathDB" id="FungiDB:DIURU_005442"/>
<sequence>MPTAPELSSRPHRGRKRDPIEQYINEPQIFKENGMTQLRYMVLTQGLRIPQGHDTCPYRSYVWQILMEAPRMTVDDYYQLIHQARSLKPEIYSKITNDTFRTLKTEDQFHEKVSVSSLTRILGVLAITMPDDVGYVQGLNVLLAPIAFACYKSEPQAYSIVHSLVVRHIPLYVTSDVKGVYTGCELVEVVLRHIDPALAEDFDSKFFRAKIYAFPSVLTLSACTPPLSEVLRLWDYLFAYGIHMNILFIVAQLVKARDSLLGNDSPMKVLRTCT</sequence>
<dbReference type="RefSeq" id="XP_034009671.1">
    <property type="nucleotide sequence ID" value="XM_034158425.1"/>
</dbReference>
<evidence type="ECO:0000256" key="2">
    <source>
        <dbReference type="ARBA" id="ARBA00022490"/>
    </source>
</evidence>
<dbReference type="FunFam" id="1.10.8.270:FF:000035">
    <property type="entry name" value="Cell cycle arrest protein BUB2"/>
    <property type="match status" value="1"/>
</dbReference>
<dbReference type="Gene3D" id="1.10.472.80">
    <property type="entry name" value="Ypt/Rab-GAP domain of gyp1p, domain 3"/>
    <property type="match status" value="1"/>
</dbReference>
<evidence type="ECO:0000256" key="4">
    <source>
        <dbReference type="ARBA" id="ARBA00023306"/>
    </source>
</evidence>
<dbReference type="GO" id="GO:0005096">
    <property type="term" value="F:GTPase activator activity"/>
    <property type="evidence" value="ECO:0007669"/>
    <property type="project" value="TreeGrafter"/>
</dbReference>
<dbReference type="SMART" id="SM00164">
    <property type="entry name" value="TBC"/>
    <property type="match status" value="1"/>
</dbReference>
<evidence type="ECO:0000259" key="6">
    <source>
        <dbReference type="PROSITE" id="PS50086"/>
    </source>
</evidence>
<keyword evidence="4" id="KW-0131">Cell cycle</keyword>
<evidence type="ECO:0000256" key="5">
    <source>
        <dbReference type="ARBA" id="ARBA00061049"/>
    </source>
</evidence>
<evidence type="ECO:0000256" key="1">
    <source>
        <dbReference type="ARBA" id="ARBA00004245"/>
    </source>
</evidence>
<dbReference type="SUPFAM" id="SSF47923">
    <property type="entry name" value="Ypt/Rab-GAP domain of gyp1p"/>
    <property type="match status" value="2"/>
</dbReference>
<evidence type="ECO:0000256" key="3">
    <source>
        <dbReference type="ARBA" id="ARBA00023212"/>
    </source>
</evidence>
<dbReference type="OrthoDB" id="10263206at2759"/>
<dbReference type="AlphaFoldDB" id="A0A642UK19"/>
<dbReference type="PROSITE" id="PS50086">
    <property type="entry name" value="TBC_RABGAP"/>
    <property type="match status" value="1"/>
</dbReference>
<organism evidence="7 8">
    <name type="scientific">Diutina rugosa</name>
    <name type="common">Yeast</name>
    <name type="synonym">Candida rugosa</name>
    <dbReference type="NCBI Taxonomy" id="5481"/>
    <lineage>
        <taxon>Eukaryota</taxon>
        <taxon>Fungi</taxon>
        <taxon>Dikarya</taxon>
        <taxon>Ascomycota</taxon>
        <taxon>Saccharomycotina</taxon>
        <taxon>Pichiomycetes</taxon>
        <taxon>Debaryomycetaceae</taxon>
        <taxon>Diutina</taxon>
    </lineage>
</organism>
<dbReference type="Gene3D" id="1.10.8.270">
    <property type="entry name" value="putative rabgap domain of human tbc1 domain family member 14 like domains"/>
    <property type="match status" value="1"/>
</dbReference>
<keyword evidence="3" id="KW-0206">Cytoskeleton</keyword>
<comment type="caution">
    <text evidence="7">The sequence shown here is derived from an EMBL/GenBank/DDBJ whole genome shotgun (WGS) entry which is preliminary data.</text>
</comment>
<dbReference type="OMA" id="NIDGVHR"/>
<dbReference type="PANTHER" id="PTHR22957:SF263">
    <property type="entry name" value="MITOTIC CHECK POINT PROTEIN BUB2"/>
    <property type="match status" value="1"/>
</dbReference>
<dbReference type="InterPro" id="IPR035969">
    <property type="entry name" value="Rab-GAP_TBC_sf"/>
</dbReference>